<feature type="region of interest" description="Disordered" evidence="5">
    <location>
        <begin position="1"/>
        <end position="24"/>
    </location>
</feature>
<comment type="caution">
    <text evidence="7">The sequence shown here is derived from an EMBL/GenBank/DDBJ whole genome shotgun (WGS) entry which is preliminary data.</text>
</comment>
<dbReference type="InterPro" id="IPR036236">
    <property type="entry name" value="Znf_C2H2_sf"/>
</dbReference>
<sequence>MDPPSDIDVDLSSDAGSDNPIDETEAAQLLQSAKLYGFGSASAQPNQRRMDFSPSPSPPPPPGQPLPPLHAHEPMLPPSGSADVPPAAAGEPLNGHGSDAEGDGASAKEGSVESSSLRHGSPSAADTTATPSRARTSIWAHFTRDPDYATNRRGRCVYCHNYYSCSSGSTGNMWRHIKRTHPDKAAIAAPLGTHAAHDAALPPTPTPAKPFAAAGASGSETRSRKRHASFSLPGAEHSTRAAPHMQQRGASRAQDDAAAAAFAQQHSYPEVPARALRAHEDSVMSPDAAGSSAENLAQALRMLISSSGRPYPTVDRAGTTS</sequence>
<dbReference type="AlphaFoldDB" id="A0A9W8BBU2"/>
<feature type="domain" description="BED-type" evidence="6">
    <location>
        <begin position="133"/>
        <end position="188"/>
    </location>
</feature>
<keyword evidence="2 4" id="KW-0863">Zinc-finger</keyword>
<proteinExistence type="predicted"/>
<name>A0A9W8BBU2_9FUNG</name>
<dbReference type="GO" id="GO:0008270">
    <property type="term" value="F:zinc ion binding"/>
    <property type="evidence" value="ECO:0007669"/>
    <property type="project" value="UniProtKB-KW"/>
</dbReference>
<dbReference type="Pfam" id="PF02892">
    <property type="entry name" value="zf-BED"/>
    <property type="match status" value="1"/>
</dbReference>
<feature type="compositionally biased region" description="Acidic residues" evidence="5">
    <location>
        <begin position="1"/>
        <end position="11"/>
    </location>
</feature>
<evidence type="ECO:0000259" key="6">
    <source>
        <dbReference type="PROSITE" id="PS50808"/>
    </source>
</evidence>
<feature type="compositionally biased region" description="Low complexity" evidence="5">
    <location>
        <begin position="246"/>
        <end position="264"/>
    </location>
</feature>
<dbReference type="PROSITE" id="PS50808">
    <property type="entry name" value="ZF_BED"/>
    <property type="match status" value="1"/>
</dbReference>
<evidence type="ECO:0000313" key="7">
    <source>
        <dbReference type="EMBL" id="KAJ1996991.1"/>
    </source>
</evidence>
<protein>
    <recommendedName>
        <fullName evidence="6">BED-type domain-containing protein</fullName>
    </recommendedName>
</protein>
<feature type="region of interest" description="Disordered" evidence="5">
    <location>
        <begin position="37"/>
        <end position="132"/>
    </location>
</feature>
<gene>
    <name evidence="7" type="ORF">H4R26_005993</name>
</gene>
<dbReference type="InterPro" id="IPR003656">
    <property type="entry name" value="Znf_BED"/>
</dbReference>
<evidence type="ECO:0000256" key="4">
    <source>
        <dbReference type="PROSITE-ProRule" id="PRU00027"/>
    </source>
</evidence>
<dbReference type="GO" id="GO:0003677">
    <property type="term" value="F:DNA binding"/>
    <property type="evidence" value="ECO:0007669"/>
    <property type="project" value="InterPro"/>
</dbReference>
<dbReference type="EMBL" id="JANBQF010001545">
    <property type="protein sequence ID" value="KAJ1996991.1"/>
    <property type="molecule type" value="Genomic_DNA"/>
</dbReference>
<evidence type="ECO:0000256" key="2">
    <source>
        <dbReference type="ARBA" id="ARBA00022771"/>
    </source>
</evidence>
<feature type="non-terminal residue" evidence="7">
    <location>
        <position position="321"/>
    </location>
</feature>
<feature type="compositionally biased region" description="Pro residues" evidence="5">
    <location>
        <begin position="55"/>
        <end position="68"/>
    </location>
</feature>
<evidence type="ECO:0000256" key="1">
    <source>
        <dbReference type="ARBA" id="ARBA00022723"/>
    </source>
</evidence>
<dbReference type="SUPFAM" id="SSF57667">
    <property type="entry name" value="beta-beta-alpha zinc fingers"/>
    <property type="match status" value="1"/>
</dbReference>
<accession>A0A9W8BBU2</accession>
<keyword evidence="8" id="KW-1185">Reference proteome</keyword>
<dbReference type="Proteomes" id="UP001150907">
    <property type="component" value="Unassembled WGS sequence"/>
</dbReference>
<feature type="region of interest" description="Disordered" evidence="5">
    <location>
        <begin position="202"/>
        <end position="264"/>
    </location>
</feature>
<keyword evidence="1" id="KW-0479">Metal-binding</keyword>
<feature type="compositionally biased region" description="Polar residues" evidence="5">
    <location>
        <begin position="112"/>
        <end position="132"/>
    </location>
</feature>
<keyword evidence="3" id="KW-0862">Zinc</keyword>
<evidence type="ECO:0000256" key="3">
    <source>
        <dbReference type="ARBA" id="ARBA00022833"/>
    </source>
</evidence>
<reference evidence="7" key="1">
    <citation type="submission" date="2022-07" db="EMBL/GenBank/DDBJ databases">
        <title>Phylogenomic reconstructions and comparative analyses of Kickxellomycotina fungi.</title>
        <authorList>
            <person name="Reynolds N.K."/>
            <person name="Stajich J.E."/>
            <person name="Barry K."/>
            <person name="Grigoriev I.V."/>
            <person name="Crous P."/>
            <person name="Smith M.E."/>
        </authorList>
    </citation>
    <scope>NUCLEOTIDE SEQUENCE</scope>
    <source>
        <strain evidence="7">IMI 214461</strain>
    </source>
</reference>
<evidence type="ECO:0000313" key="8">
    <source>
        <dbReference type="Proteomes" id="UP001150907"/>
    </source>
</evidence>
<organism evidence="7 8">
    <name type="scientific">Coemansia thaxteri</name>
    <dbReference type="NCBI Taxonomy" id="2663907"/>
    <lineage>
        <taxon>Eukaryota</taxon>
        <taxon>Fungi</taxon>
        <taxon>Fungi incertae sedis</taxon>
        <taxon>Zoopagomycota</taxon>
        <taxon>Kickxellomycotina</taxon>
        <taxon>Kickxellomycetes</taxon>
        <taxon>Kickxellales</taxon>
        <taxon>Kickxellaceae</taxon>
        <taxon>Coemansia</taxon>
    </lineage>
</organism>
<evidence type="ECO:0000256" key="5">
    <source>
        <dbReference type="SAM" id="MobiDB-lite"/>
    </source>
</evidence>
<dbReference type="OrthoDB" id="117690at2759"/>
<dbReference type="SMART" id="SM00614">
    <property type="entry name" value="ZnF_BED"/>
    <property type="match status" value="1"/>
</dbReference>